<comment type="caution">
    <text evidence="5">The sequence shown here is derived from an EMBL/GenBank/DDBJ whole genome shotgun (WGS) entry which is preliminary data.</text>
</comment>
<dbReference type="PANTHER" id="PTHR42788">
    <property type="entry name" value="TAURINE IMPORT ATP-BINDING PROTEIN-RELATED"/>
    <property type="match status" value="1"/>
</dbReference>
<dbReference type="SUPFAM" id="SSF49879">
    <property type="entry name" value="SMAD/FHA domain"/>
    <property type="match status" value="1"/>
</dbReference>
<evidence type="ECO:0000256" key="1">
    <source>
        <dbReference type="ARBA" id="ARBA00022448"/>
    </source>
</evidence>
<feature type="transmembrane region" description="Helical" evidence="3">
    <location>
        <begin position="463"/>
        <end position="484"/>
    </location>
</feature>
<dbReference type="SUPFAM" id="SSF52540">
    <property type="entry name" value="P-loop containing nucleoside triphosphate hydrolases"/>
    <property type="match status" value="1"/>
</dbReference>
<feature type="transmembrane region" description="Helical" evidence="3">
    <location>
        <begin position="563"/>
        <end position="584"/>
    </location>
</feature>
<evidence type="ECO:0000313" key="6">
    <source>
        <dbReference type="Proteomes" id="UP001589608"/>
    </source>
</evidence>
<keyword evidence="1" id="KW-0813">Transport</keyword>
<dbReference type="PROSITE" id="PS50893">
    <property type="entry name" value="ABC_TRANSPORTER_2"/>
    <property type="match status" value="1"/>
</dbReference>
<protein>
    <submittedName>
        <fullName evidence="5">FHA domain-containing protein</fullName>
    </submittedName>
</protein>
<keyword evidence="3" id="KW-1133">Transmembrane helix</keyword>
<feature type="transmembrane region" description="Helical" evidence="3">
    <location>
        <begin position="623"/>
        <end position="643"/>
    </location>
</feature>
<feature type="domain" description="ABC transporter" evidence="4">
    <location>
        <begin position="199"/>
        <end position="417"/>
    </location>
</feature>
<feature type="transmembrane region" description="Helical" evidence="3">
    <location>
        <begin position="490"/>
        <end position="509"/>
    </location>
</feature>
<keyword evidence="3" id="KW-0472">Membrane</keyword>
<dbReference type="Gene3D" id="3.40.50.300">
    <property type="entry name" value="P-loop containing nucleotide triphosphate hydrolases"/>
    <property type="match status" value="1"/>
</dbReference>
<reference evidence="5 6" key="1">
    <citation type="submission" date="2024-09" db="EMBL/GenBank/DDBJ databases">
        <authorList>
            <person name="Sun Q."/>
            <person name="Mori K."/>
        </authorList>
    </citation>
    <scope>NUCLEOTIDE SEQUENCE [LARGE SCALE GENOMIC DNA]</scope>
    <source>
        <strain evidence="5 6">JCM 3307</strain>
    </source>
</reference>
<dbReference type="PANTHER" id="PTHR42788:SF13">
    <property type="entry name" value="ALIPHATIC SULFONATES IMPORT ATP-BINDING PROTEIN SSUB"/>
    <property type="match status" value="1"/>
</dbReference>
<dbReference type="Pfam" id="PF00005">
    <property type="entry name" value="ABC_tran"/>
    <property type="match status" value="1"/>
</dbReference>
<accession>A0ABV5MIM7</accession>
<dbReference type="RefSeq" id="WP_223101284.1">
    <property type="nucleotide sequence ID" value="NZ_CP061913.1"/>
</dbReference>
<keyword evidence="3" id="KW-0812">Transmembrane</keyword>
<organism evidence="5 6">
    <name type="scientific">Dactylosporangium vinaceum</name>
    <dbReference type="NCBI Taxonomy" id="53362"/>
    <lineage>
        <taxon>Bacteria</taxon>
        <taxon>Bacillati</taxon>
        <taxon>Actinomycetota</taxon>
        <taxon>Actinomycetes</taxon>
        <taxon>Micromonosporales</taxon>
        <taxon>Micromonosporaceae</taxon>
        <taxon>Dactylosporangium</taxon>
    </lineage>
</organism>
<feature type="transmembrane region" description="Helical" evidence="3">
    <location>
        <begin position="530"/>
        <end position="551"/>
    </location>
</feature>
<dbReference type="InterPro" id="IPR008984">
    <property type="entry name" value="SMAD_FHA_dom_sf"/>
</dbReference>
<proteinExistence type="predicted"/>
<keyword evidence="6" id="KW-1185">Reference proteome</keyword>
<evidence type="ECO:0000259" key="4">
    <source>
        <dbReference type="PROSITE" id="PS50893"/>
    </source>
</evidence>
<feature type="transmembrane region" description="Helical" evidence="3">
    <location>
        <begin position="596"/>
        <end position="617"/>
    </location>
</feature>
<dbReference type="EMBL" id="JBHMCA010000058">
    <property type="protein sequence ID" value="MFB9448674.1"/>
    <property type="molecule type" value="Genomic_DNA"/>
</dbReference>
<feature type="region of interest" description="Disordered" evidence="2">
    <location>
        <begin position="89"/>
        <end position="109"/>
    </location>
</feature>
<gene>
    <name evidence="5" type="ORF">ACFFTR_36780</name>
</gene>
<dbReference type="InterPro" id="IPR003439">
    <property type="entry name" value="ABC_transporter-like_ATP-bd"/>
</dbReference>
<dbReference type="Proteomes" id="UP001589608">
    <property type="component" value="Unassembled WGS sequence"/>
</dbReference>
<evidence type="ECO:0000256" key="3">
    <source>
        <dbReference type="SAM" id="Phobius"/>
    </source>
</evidence>
<evidence type="ECO:0000256" key="2">
    <source>
        <dbReference type="SAM" id="MobiDB-lite"/>
    </source>
</evidence>
<dbReference type="InterPro" id="IPR050166">
    <property type="entry name" value="ABC_transporter_ATP-bind"/>
</dbReference>
<name>A0ABV5MIM7_9ACTN</name>
<sequence>MSSLVLIVEDGDERRLPEQDPHYMWIDRGELRVSTNPPSHSTCIGNFVSEFGVWRFHTGPAECPPELRINGRPVDEDIELPGDRAEVALSADPYSEPPPATPRPRRPANVETVSGRQYLIGPLGSNAQLALDDPAVVEDHARVEIDDTGAWWITALNGEVFVDDEPVASAKLAPGAQYRIGQRMLTVPSPRRRGRGLPVTCDELSARHGPNVFLDNVSLTIAAGDFAVVHAREPLGATMLLGLIAGVYRPDHGTVRIGDSSRRGGPGVRWVPANDDLYDLLTVDETLGGVGADRRAEILSWVGLSRDGGRQVRALDPGERKRLAIARELAERPALLVVFETPDSAHYAIGEDRELMSRLATISEDIGCTVLMAARSRNNLDQARKVIILDRRGGLRYAGPAGRRADHLAALDVFGEESGPGRSDSVIQLPAMRPRVGTPGYLDGLAGVLRQQALLYRSRGNGLHALLGALAVAGAALVFVSFGLARLEMAVVAVAIALVAGGTDLVTARPVLARERRSGVSAGTIVTGRLIVHGGVLSAAAVFPATAAAWADAALPAVPGLSAWLSCYLALLLAMLLALAATMLAAAASPRERLDFAVLAGAAVTAVATVLLAWVLLAASWPVSLPLLLVLFVSAAVATAAMLENRLTSPG</sequence>
<dbReference type="CDD" id="cd00060">
    <property type="entry name" value="FHA"/>
    <property type="match status" value="1"/>
</dbReference>
<dbReference type="InterPro" id="IPR027417">
    <property type="entry name" value="P-loop_NTPase"/>
</dbReference>
<dbReference type="Gene3D" id="2.60.200.20">
    <property type="match status" value="1"/>
</dbReference>
<evidence type="ECO:0000313" key="5">
    <source>
        <dbReference type="EMBL" id="MFB9448674.1"/>
    </source>
</evidence>